<name>A0A0P0RHX4_9BURK</name>
<dbReference type="PANTHER" id="PTHR43684">
    <property type="match status" value="1"/>
</dbReference>
<keyword evidence="2" id="KW-0576">Peroxisome</keyword>
<dbReference type="EMBL" id="CP012747">
    <property type="protein sequence ID" value="ALL68382.1"/>
    <property type="molecule type" value="Genomic_DNA"/>
</dbReference>
<dbReference type="Gene3D" id="3.90.226.10">
    <property type="entry name" value="2-enoyl-CoA Hydratase, Chain A, domain 1"/>
    <property type="match status" value="1"/>
</dbReference>
<gene>
    <name evidence="4" type="ORF">K788_00002975</name>
</gene>
<dbReference type="InterPro" id="IPR029045">
    <property type="entry name" value="ClpP/crotonase-like_dom_sf"/>
</dbReference>
<proteinExistence type="predicted"/>
<dbReference type="KEGG" id="bcai:K788_00002975"/>
<dbReference type="Pfam" id="PF00378">
    <property type="entry name" value="ECH_1"/>
    <property type="match status" value="1"/>
</dbReference>
<dbReference type="GO" id="GO:0004165">
    <property type="term" value="F:delta(3)-delta(2)-enoyl-CoA isomerase activity"/>
    <property type="evidence" value="ECO:0007669"/>
    <property type="project" value="UniProtKB-ARBA"/>
</dbReference>
<protein>
    <submittedName>
        <fullName evidence="4">Enoyl-CoA hydratase/carnithine racemase</fullName>
    </submittedName>
</protein>
<dbReference type="PANTHER" id="PTHR43684:SF1">
    <property type="entry name" value="ENOYL-COA DELTA ISOMERASE 2"/>
    <property type="match status" value="1"/>
</dbReference>
<evidence type="ECO:0000313" key="5">
    <source>
        <dbReference type="Proteomes" id="UP000019146"/>
    </source>
</evidence>
<reference evidence="4 5" key="1">
    <citation type="journal article" date="2014" name="Genome Announc.">
        <title>Draft Genome Sequence of the Haloacid-Degrading Burkholderia caribensis Strain MBA4.</title>
        <authorList>
            <person name="Pan Y."/>
            <person name="Kong K.F."/>
            <person name="Tsang J.S."/>
        </authorList>
    </citation>
    <scope>NUCLEOTIDE SEQUENCE [LARGE SCALE GENOMIC DNA]</scope>
    <source>
        <strain evidence="4 5">MBA4</strain>
    </source>
</reference>
<comment type="subcellular location">
    <subcellularLocation>
        <location evidence="1">Peroxisome</location>
    </subcellularLocation>
</comment>
<dbReference type="InterPro" id="IPR051053">
    <property type="entry name" value="ECH/Chromodomain_protein"/>
</dbReference>
<dbReference type="InterPro" id="IPR001753">
    <property type="entry name" value="Enoyl-CoA_hydra/iso"/>
</dbReference>
<sequence length="246" mass="26363">MTDDIAVTSEGPVFRIRLQRPEKRNALDGPMFAKLAEAFRQAEDSGSAHVVLLSATGPAFCAGHDLNAFGDLWPQKEDGEIRNCIMALLNLSKPLIVAVNGSAVGFGATVLLSADYVVAADSATFKFPFSRLGIVPEAGASALLARRVGDLCARDWLLSSRLIESKEALEKGLVSILVKQEQLEETAVRYAENLASCDPASLKDIRRLLAHGFSKSAQLAASDEITALNAKIPAIAAKMRRDGQSR</sequence>
<dbReference type="AlphaFoldDB" id="A0A0P0RHX4"/>
<dbReference type="RefSeq" id="WP_035998309.1">
    <property type="nucleotide sequence ID" value="NZ_CP012747.1"/>
</dbReference>
<dbReference type="Proteomes" id="UP000019146">
    <property type="component" value="Chromosome 2"/>
</dbReference>
<dbReference type="CDD" id="cd06558">
    <property type="entry name" value="crotonase-like"/>
    <property type="match status" value="1"/>
</dbReference>
<accession>A0A0P0RHX4</accession>
<organism evidence="4 5">
    <name type="scientific">Paraburkholderia caribensis MBA4</name>
    <dbReference type="NCBI Taxonomy" id="1323664"/>
    <lineage>
        <taxon>Bacteria</taxon>
        <taxon>Pseudomonadati</taxon>
        <taxon>Pseudomonadota</taxon>
        <taxon>Betaproteobacteria</taxon>
        <taxon>Burkholderiales</taxon>
        <taxon>Burkholderiaceae</taxon>
        <taxon>Paraburkholderia</taxon>
    </lineage>
</organism>
<dbReference type="GeneID" id="69972099"/>
<evidence type="ECO:0000313" key="4">
    <source>
        <dbReference type="EMBL" id="ALL68382.1"/>
    </source>
</evidence>
<keyword evidence="3" id="KW-0413">Isomerase</keyword>
<dbReference type="SUPFAM" id="SSF52096">
    <property type="entry name" value="ClpP/crotonase"/>
    <property type="match status" value="1"/>
</dbReference>
<evidence type="ECO:0000256" key="3">
    <source>
        <dbReference type="ARBA" id="ARBA00023235"/>
    </source>
</evidence>
<evidence type="ECO:0000256" key="1">
    <source>
        <dbReference type="ARBA" id="ARBA00004275"/>
    </source>
</evidence>
<evidence type="ECO:0000256" key="2">
    <source>
        <dbReference type="ARBA" id="ARBA00023140"/>
    </source>
</evidence>